<evidence type="ECO:0000313" key="1">
    <source>
        <dbReference type="EMBL" id="UZJ23826.1"/>
    </source>
</evidence>
<dbReference type="EMBL" id="CP110615">
    <property type="protein sequence ID" value="UZJ23826.1"/>
    <property type="molecule type" value="Genomic_DNA"/>
</dbReference>
<dbReference type="RefSeq" id="WP_265381934.1">
    <property type="nucleotide sequence ID" value="NZ_CP110615.1"/>
</dbReference>
<dbReference type="Pfam" id="PF04250">
    <property type="entry name" value="DUF429"/>
    <property type="match status" value="1"/>
</dbReference>
<accession>A0ABY6NXI1</accession>
<reference evidence="1" key="1">
    <citation type="submission" date="2022-10" db="EMBL/GenBank/DDBJ databases">
        <title>Rhodococcus sp.75.</title>
        <authorList>
            <person name="Sun M."/>
        </authorList>
    </citation>
    <scope>NUCLEOTIDE SEQUENCE</scope>
    <source>
        <strain evidence="1">75</strain>
    </source>
</reference>
<proteinExistence type="predicted"/>
<sequence>MGAVVAGVDGFGGRWVVATVDGRDVGFTVEQDATGVLAATAGCAAVAIDVPMGLADDAVRSCEPLARRRLPGATSSVFPTPARSVLGATSYPDANARSVVAAGRKISKQTWFIVPGILDFDSVPVDPVRVVECHPEVAFRAMDPGTAFASKKTARGQGQRIAALGLWLDVAVSLGGIPPGPAMDDVLDAVACAWSARRWAAGEAEVLGGEPDGLGKPMRIVV</sequence>
<keyword evidence="2" id="KW-1185">Reference proteome</keyword>
<protein>
    <submittedName>
        <fullName evidence="1">DUF429 domain-containing protein</fullName>
    </submittedName>
</protein>
<gene>
    <name evidence="1" type="ORF">RHODO2019_11510</name>
</gene>
<organism evidence="1 2">
    <name type="scientific">Rhodococcus antarcticus</name>
    <dbReference type="NCBI Taxonomy" id="2987751"/>
    <lineage>
        <taxon>Bacteria</taxon>
        <taxon>Bacillati</taxon>
        <taxon>Actinomycetota</taxon>
        <taxon>Actinomycetes</taxon>
        <taxon>Mycobacteriales</taxon>
        <taxon>Nocardiaceae</taxon>
        <taxon>Rhodococcus</taxon>
    </lineage>
</organism>
<name>A0ABY6NXI1_9NOCA</name>
<evidence type="ECO:0000313" key="2">
    <source>
        <dbReference type="Proteomes" id="UP001164965"/>
    </source>
</evidence>
<dbReference type="Proteomes" id="UP001164965">
    <property type="component" value="Chromosome"/>
</dbReference>
<dbReference type="InterPro" id="IPR007362">
    <property type="entry name" value="DUF429"/>
</dbReference>